<dbReference type="RefSeq" id="WP_371439684.1">
    <property type="nucleotide sequence ID" value="NZ_JBHSRS010000084.1"/>
</dbReference>
<feature type="transmembrane region" description="Helical" evidence="7">
    <location>
        <begin position="233"/>
        <end position="254"/>
    </location>
</feature>
<evidence type="ECO:0000313" key="10">
    <source>
        <dbReference type="Proteomes" id="UP001596270"/>
    </source>
</evidence>
<dbReference type="CDD" id="cd17324">
    <property type="entry name" value="MFS_NepI_like"/>
    <property type="match status" value="1"/>
</dbReference>
<dbReference type="Gene3D" id="1.20.1250.20">
    <property type="entry name" value="MFS general substrate transporter like domains"/>
    <property type="match status" value="1"/>
</dbReference>
<dbReference type="Pfam" id="PF07690">
    <property type="entry name" value="MFS_1"/>
    <property type="match status" value="1"/>
</dbReference>
<dbReference type="PROSITE" id="PS50850">
    <property type="entry name" value="MFS"/>
    <property type="match status" value="1"/>
</dbReference>
<evidence type="ECO:0000256" key="5">
    <source>
        <dbReference type="ARBA" id="ARBA00022989"/>
    </source>
</evidence>
<feature type="transmembrane region" description="Helical" evidence="7">
    <location>
        <begin position="105"/>
        <end position="126"/>
    </location>
</feature>
<organism evidence="9 10">
    <name type="scientific">Polaromonas aquatica</name>
    <dbReference type="NCBI Taxonomy" id="332657"/>
    <lineage>
        <taxon>Bacteria</taxon>
        <taxon>Pseudomonadati</taxon>
        <taxon>Pseudomonadota</taxon>
        <taxon>Betaproteobacteria</taxon>
        <taxon>Burkholderiales</taxon>
        <taxon>Comamonadaceae</taxon>
        <taxon>Polaromonas</taxon>
    </lineage>
</organism>
<feature type="transmembrane region" description="Helical" evidence="7">
    <location>
        <begin position="383"/>
        <end position="404"/>
    </location>
</feature>
<feature type="transmembrane region" description="Helical" evidence="7">
    <location>
        <begin position="260"/>
        <end position="284"/>
    </location>
</feature>
<sequence length="414" mass="43592">MTSPDSVSAATRRSIFLLSTATFSSMVGQRICDAMLPELSRVFSVGLAQAAQVVSVFAITYGIAQLFFGPLGDRMGKYRIVTLSAFFCSVGSLVAVLAGSLDVLLFARLLMAVGAAGLIPLAMAWVGDSVPTDRLQEMLTRTGLGSTLGLVIGQLLGGLLTDALGWRWCFVFMTVLFTVVGTLLYTDLRRQGVTLLPQRAVVVPQAADAVQPVVLPGFVKQAMIIVTGSWSRTVLLMAVVEGAVGFGVLAIWATHLHQRLGLSLSMAGAVVALYGLGGMLYMFMGRNLIARFGQQGLVIWGGAIVGVCACVLAFTPHWLPAIPASLFAGFGFFMFHNTMQATATGMAPEARGTAVSLFSSFLFLGQSIGVVLAASLMDRIGSSVVIAGAGVVMALEGVFFAWALGRRTSPVTMQ</sequence>
<evidence type="ECO:0000256" key="4">
    <source>
        <dbReference type="ARBA" id="ARBA00022692"/>
    </source>
</evidence>
<feature type="transmembrane region" description="Helical" evidence="7">
    <location>
        <begin position="321"/>
        <end position="343"/>
    </location>
</feature>
<evidence type="ECO:0000256" key="3">
    <source>
        <dbReference type="ARBA" id="ARBA00022475"/>
    </source>
</evidence>
<dbReference type="InterPro" id="IPR036259">
    <property type="entry name" value="MFS_trans_sf"/>
</dbReference>
<evidence type="ECO:0000256" key="2">
    <source>
        <dbReference type="ARBA" id="ARBA00022448"/>
    </source>
</evidence>
<evidence type="ECO:0000256" key="6">
    <source>
        <dbReference type="ARBA" id="ARBA00023136"/>
    </source>
</evidence>
<evidence type="ECO:0000256" key="1">
    <source>
        <dbReference type="ARBA" id="ARBA00004651"/>
    </source>
</evidence>
<name>A0ABW1U1X1_9BURK</name>
<feature type="transmembrane region" description="Helical" evidence="7">
    <location>
        <begin position="138"/>
        <end position="159"/>
    </location>
</feature>
<keyword evidence="4 7" id="KW-0812">Transmembrane</keyword>
<reference evidence="10" key="1">
    <citation type="journal article" date="2019" name="Int. J. Syst. Evol. Microbiol.">
        <title>The Global Catalogue of Microorganisms (GCM) 10K type strain sequencing project: providing services to taxonomists for standard genome sequencing and annotation.</title>
        <authorList>
            <consortium name="The Broad Institute Genomics Platform"/>
            <consortium name="The Broad Institute Genome Sequencing Center for Infectious Disease"/>
            <person name="Wu L."/>
            <person name="Ma J."/>
        </authorList>
    </citation>
    <scope>NUCLEOTIDE SEQUENCE [LARGE SCALE GENOMIC DNA]</scope>
    <source>
        <strain evidence="10">CCUG 39402</strain>
    </source>
</reference>
<dbReference type="InterPro" id="IPR011701">
    <property type="entry name" value="MFS"/>
</dbReference>
<feature type="transmembrane region" description="Helical" evidence="7">
    <location>
        <begin position="165"/>
        <end position="185"/>
    </location>
</feature>
<comment type="caution">
    <text evidence="9">The sequence shown here is derived from an EMBL/GenBank/DDBJ whole genome shotgun (WGS) entry which is preliminary data.</text>
</comment>
<keyword evidence="3" id="KW-1003">Cell membrane</keyword>
<keyword evidence="5 7" id="KW-1133">Transmembrane helix</keyword>
<evidence type="ECO:0000313" key="9">
    <source>
        <dbReference type="EMBL" id="MFC6283916.1"/>
    </source>
</evidence>
<dbReference type="Proteomes" id="UP001596270">
    <property type="component" value="Unassembled WGS sequence"/>
</dbReference>
<evidence type="ECO:0000256" key="7">
    <source>
        <dbReference type="SAM" id="Phobius"/>
    </source>
</evidence>
<evidence type="ECO:0000259" key="8">
    <source>
        <dbReference type="PROSITE" id="PS50850"/>
    </source>
</evidence>
<keyword evidence="2" id="KW-0813">Transport</keyword>
<feature type="transmembrane region" description="Helical" evidence="7">
    <location>
        <begin position="355"/>
        <end position="377"/>
    </location>
</feature>
<keyword evidence="10" id="KW-1185">Reference proteome</keyword>
<keyword evidence="6 7" id="KW-0472">Membrane</keyword>
<dbReference type="EMBL" id="JBHSRS010000084">
    <property type="protein sequence ID" value="MFC6283916.1"/>
    <property type="molecule type" value="Genomic_DNA"/>
</dbReference>
<comment type="subcellular location">
    <subcellularLocation>
        <location evidence="1">Cell membrane</location>
        <topology evidence="1">Multi-pass membrane protein</topology>
    </subcellularLocation>
</comment>
<feature type="transmembrane region" description="Helical" evidence="7">
    <location>
        <begin position="296"/>
        <end position="315"/>
    </location>
</feature>
<proteinExistence type="predicted"/>
<gene>
    <name evidence="9" type="ORF">ACFQND_22025</name>
</gene>
<accession>A0ABW1U1X1</accession>
<feature type="transmembrane region" description="Helical" evidence="7">
    <location>
        <begin position="80"/>
        <end position="99"/>
    </location>
</feature>
<feature type="domain" description="Major facilitator superfamily (MFS) profile" evidence="8">
    <location>
        <begin position="14"/>
        <end position="406"/>
    </location>
</feature>
<dbReference type="PANTHER" id="PTHR42718">
    <property type="entry name" value="MAJOR FACILITATOR SUPERFAMILY MULTIDRUG TRANSPORTER MFSC"/>
    <property type="match status" value="1"/>
</dbReference>
<dbReference type="SUPFAM" id="SSF103473">
    <property type="entry name" value="MFS general substrate transporter"/>
    <property type="match status" value="1"/>
</dbReference>
<dbReference type="PANTHER" id="PTHR42718:SF46">
    <property type="entry name" value="BLR6921 PROTEIN"/>
    <property type="match status" value="1"/>
</dbReference>
<feature type="transmembrane region" description="Helical" evidence="7">
    <location>
        <begin position="44"/>
        <end position="68"/>
    </location>
</feature>
<protein>
    <submittedName>
        <fullName evidence="9">MFS transporter</fullName>
    </submittedName>
</protein>
<dbReference type="InterPro" id="IPR020846">
    <property type="entry name" value="MFS_dom"/>
</dbReference>